<reference evidence="2 3" key="1">
    <citation type="submission" date="2019-02" db="EMBL/GenBank/DDBJ databases">
        <title>Genomic Encyclopedia of Archaeal and Bacterial Type Strains, Phase II (KMG-II): from individual species to whole genera.</title>
        <authorList>
            <person name="Goeker M."/>
        </authorList>
    </citation>
    <scope>NUCLEOTIDE SEQUENCE [LARGE SCALE GENOMIC DNA]</scope>
    <source>
        <strain evidence="2 3">DSM 18328</strain>
    </source>
</reference>
<dbReference type="Proteomes" id="UP000291097">
    <property type="component" value="Unassembled WGS sequence"/>
</dbReference>
<dbReference type="RefSeq" id="WP_130501914.1">
    <property type="nucleotide sequence ID" value="NZ_SHMP01000010.1"/>
</dbReference>
<dbReference type="OrthoDB" id="186963at2157"/>
<dbReference type="EMBL" id="SHMP01000010">
    <property type="protein sequence ID" value="RZV05194.1"/>
    <property type="molecule type" value="Genomic_DNA"/>
</dbReference>
<comment type="caution">
    <text evidence="2">The sequence shown here is derived from an EMBL/GenBank/DDBJ whole genome shotgun (WGS) entry which is preliminary data.</text>
</comment>
<evidence type="ECO:0000313" key="3">
    <source>
        <dbReference type="Proteomes" id="UP000291097"/>
    </source>
</evidence>
<dbReference type="AlphaFoldDB" id="A0A482Y318"/>
<sequence length="70" mass="7975">MLEQIDHRGKRFTIGDEDSVDDVARDRCRRAEMLEQQAQREIRELECAKAVAGPDSTDSDIGVFDQRHGT</sequence>
<gene>
    <name evidence="2" type="ORF">BDK88_4216</name>
</gene>
<evidence type="ECO:0000313" key="2">
    <source>
        <dbReference type="EMBL" id="RZV05194.1"/>
    </source>
</evidence>
<feature type="region of interest" description="Disordered" evidence="1">
    <location>
        <begin position="51"/>
        <end position="70"/>
    </location>
</feature>
<name>A0A482Y318_9EURY</name>
<accession>A0A482Y318</accession>
<proteinExistence type="predicted"/>
<protein>
    <submittedName>
        <fullName evidence="2">Uncharacterized protein</fullName>
    </submittedName>
</protein>
<evidence type="ECO:0000256" key="1">
    <source>
        <dbReference type="SAM" id="MobiDB-lite"/>
    </source>
</evidence>
<organism evidence="2 3">
    <name type="scientific">Natrinema hispanicum</name>
    <dbReference type="NCBI Taxonomy" id="392421"/>
    <lineage>
        <taxon>Archaea</taxon>
        <taxon>Methanobacteriati</taxon>
        <taxon>Methanobacteriota</taxon>
        <taxon>Stenosarchaea group</taxon>
        <taxon>Halobacteria</taxon>
        <taxon>Halobacteriales</taxon>
        <taxon>Natrialbaceae</taxon>
        <taxon>Natrinema</taxon>
    </lineage>
</organism>